<evidence type="ECO:0000313" key="2">
    <source>
        <dbReference type="EMBL" id="PJE70355.1"/>
    </source>
</evidence>
<evidence type="ECO:0000313" key="3">
    <source>
        <dbReference type="Proteomes" id="UP000231579"/>
    </source>
</evidence>
<proteinExistence type="predicted"/>
<name>A0A2M8L7Y8_9BACT</name>
<dbReference type="AlphaFoldDB" id="A0A2M8L7Y8"/>
<dbReference type="EMBL" id="PFEM01000003">
    <property type="protein sequence ID" value="PJE70355.1"/>
    <property type="molecule type" value="Genomic_DNA"/>
</dbReference>
<protein>
    <submittedName>
        <fullName evidence="2">Uncharacterized protein</fullName>
    </submittedName>
</protein>
<dbReference type="Proteomes" id="UP000231579">
    <property type="component" value="Unassembled WGS sequence"/>
</dbReference>
<feature type="region of interest" description="Disordered" evidence="1">
    <location>
        <begin position="24"/>
        <end position="44"/>
    </location>
</feature>
<accession>A0A2M8L7Y8</accession>
<comment type="caution">
    <text evidence="2">The sequence shown here is derived from an EMBL/GenBank/DDBJ whole genome shotgun (WGS) entry which is preliminary data.</text>
</comment>
<reference evidence="3" key="1">
    <citation type="submission" date="2017-09" db="EMBL/GenBank/DDBJ databases">
        <title>Depth-based differentiation of microbial function through sediment-hosted aquifers and enrichment of novel symbionts in the deep terrestrial subsurface.</title>
        <authorList>
            <person name="Probst A.J."/>
            <person name="Ladd B."/>
            <person name="Jarett J.K."/>
            <person name="Geller-Mcgrath D.E."/>
            <person name="Sieber C.M.K."/>
            <person name="Emerson J.B."/>
            <person name="Anantharaman K."/>
            <person name="Thomas B.C."/>
            <person name="Malmstrom R."/>
            <person name="Stieglmeier M."/>
            <person name="Klingl A."/>
            <person name="Woyke T."/>
            <person name="Ryan C.M."/>
            <person name="Banfield J.F."/>
        </authorList>
    </citation>
    <scope>NUCLEOTIDE SEQUENCE [LARGE SCALE GENOMIC DNA]</scope>
</reference>
<organism evidence="2 3">
    <name type="scientific">Candidatus Shapirobacteria bacterium CG10_big_fil_rev_8_21_14_0_10_48_15</name>
    <dbReference type="NCBI Taxonomy" id="1974484"/>
    <lineage>
        <taxon>Bacteria</taxon>
        <taxon>Candidatus Shapironibacteriota</taxon>
    </lineage>
</organism>
<gene>
    <name evidence="2" type="ORF">COU97_00125</name>
</gene>
<sequence length="65" mass="7582">MMISAKRKLANWYRMLANKAFFSSPKNSRAKPNKKMPDNQKLSKQTILKVVAKLRPTPKKRLPKK</sequence>
<evidence type="ECO:0000256" key="1">
    <source>
        <dbReference type="SAM" id="MobiDB-lite"/>
    </source>
</evidence>